<keyword evidence="9" id="KW-0804">Transcription</keyword>
<dbReference type="InterPro" id="IPR036236">
    <property type="entry name" value="Znf_C2H2_sf"/>
</dbReference>
<evidence type="ECO:0000256" key="7">
    <source>
        <dbReference type="ARBA" id="ARBA00023015"/>
    </source>
</evidence>
<dbReference type="FunFam" id="3.30.160.60:FF:000446">
    <property type="entry name" value="Zinc finger protein"/>
    <property type="match status" value="1"/>
</dbReference>
<evidence type="ECO:0000256" key="2">
    <source>
        <dbReference type="ARBA" id="ARBA00006991"/>
    </source>
</evidence>
<dbReference type="SMART" id="SM00355">
    <property type="entry name" value="ZnF_C2H2"/>
    <property type="match status" value="6"/>
</dbReference>
<feature type="domain" description="C2H2-type" evidence="13">
    <location>
        <begin position="139"/>
        <end position="166"/>
    </location>
</feature>
<dbReference type="InterPro" id="IPR013087">
    <property type="entry name" value="Znf_C2H2_type"/>
</dbReference>
<evidence type="ECO:0000259" key="13">
    <source>
        <dbReference type="PROSITE" id="PS50157"/>
    </source>
</evidence>
<dbReference type="Proteomes" id="UP000265180">
    <property type="component" value="Chromosome 11"/>
</dbReference>
<feature type="region of interest" description="Disordered" evidence="12">
    <location>
        <begin position="1"/>
        <end position="38"/>
    </location>
</feature>
<dbReference type="FunFam" id="3.30.160.60:FF:001370">
    <property type="entry name" value="Zinc finger protein"/>
    <property type="match status" value="1"/>
</dbReference>
<proteinExistence type="inferred from homology"/>
<evidence type="ECO:0000256" key="4">
    <source>
        <dbReference type="ARBA" id="ARBA00022737"/>
    </source>
</evidence>
<feature type="domain" description="C2H2-type" evidence="13">
    <location>
        <begin position="166"/>
        <end position="193"/>
    </location>
</feature>
<dbReference type="Ensembl" id="ENSORLT00020031177.1">
    <property type="protein sequence ID" value="ENSORLP00020027837.1"/>
    <property type="gene ID" value="ENSORLG00020010997.1"/>
</dbReference>
<sequence length="295" mass="33586">PSVERNPFRFSEDKASESLQADTDDSVDSDFWKDDRKPQSNLNSLKHETSETGVKYVTDLKPHSCPQCSKAFRYSSYLKIHMRQHTERYFCSVCGHKSTSSSNLKVHMRTHTGEKPFSCEICCFLLKHVLSVCACPQDNRCGYCGEFLNSADGLTAHLRFHQKSSKTCSFCGKTFTSILAQELHVRLHTGEKPYSCHVCGKKFTQKGNLTSHLHVHASEKPFKCKECPRAFCHLTSLERHVREHNHKSLKKKGSEHCLVGLDDPTPNVKVPRIEERLHKLGTHIWIAASPAFVWT</sequence>
<evidence type="ECO:0000256" key="9">
    <source>
        <dbReference type="ARBA" id="ARBA00023163"/>
    </source>
</evidence>
<evidence type="ECO:0000256" key="10">
    <source>
        <dbReference type="ARBA" id="ARBA00023242"/>
    </source>
</evidence>
<dbReference type="SUPFAM" id="SSF57667">
    <property type="entry name" value="beta-beta-alpha zinc fingers"/>
    <property type="match status" value="5"/>
</dbReference>
<dbReference type="GO" id="GO:0008270">
    <property type="term" value="F:zinc ion binding"/>
    <property type="evidence" value="ECO:0007669"/>
    <property type="project" value="UniProtKB-KW"/>
</dbReference>
<feature type="domain" description="C2H2-type" evidence="13">
    <location>
        <begin position="89"/>
        <end position="116"/>
    </location>
</feature>
<evidence type="ECO:0000313" key="15">
    <source>
        <dbReference type="Proteomes" id="UP000265180"/>
    </source>
</evidence>
<dbReference type="AlphaFoldDB" id="A0A3P9M447"/>
<dbReference type="GO" id="GO:0005634">
    <property type="term" value="C:nucleus"/>
    <property type="evidence" value="ECO:0007669"/>
    <property type="project" value="UniProtKB-SubCell"/>
</dbReference>
<dbReference type="FunFam" id="3.30.160.60:FF:001506">
    <property type="entry name" value="Zinc finger protein"/>
    <property type="match status" value="1"/>
</dbReference>
<keyword evidence="7" id="KW-0805">Transcription regulation</keyword>
<comment type="similarity">
    <text evidence="2">Belongs to the krueppel C2H2-type zinc-finger protein family.</text>
</comment>
<evidence type="ECO:0000256" key="6">
    <source>
        <dbReference type="ARBA" id="ARBA00022833"/>
    </source>
</evidence>
<feature type="domain" description="C2H2-type" evidence="13">
    <location>
        <begin position="63"/>
        <end position="90"/>
    </location>
</feature>
<evidence type="ECO:0000256" key="8">
    <source>
        <dbReference type="ARBA" id="ARBA00023125"/>
    </source>
</evidence>
<keyword evidence="5 11" id="KW-0863">Zinc-finger</keyword>
<dbReference type="Pfam" id="PF00096">
    <property type="entry name" value="zf-C2H2"/>
    <property type="match status" value="5"/>
</dbReference>
<protein>
    <recommendedName>
        <fullName evidence="13">C2H2-type domain-containing protein</fullName>
    </recommendedName>
</protein>
<keyword evidence="10" id="KW-0539">Nucleus</keyword>
<comment type="subcellular location">
    <subcellularLocation>
        <location evidence="1">Nucleus</location>
    </subcellularLocation>
</comment>
<reference evidence="14" key="4">
    <citation type="submission" date="2025-09" db="UniProtKB">
        <authorList>
            <consortium name="Ensembl"/>
        </authorList>
    </citation>
    <scope>IDENTIFICATION</scope>
    <source>
        <strain evidence="14">HNI</strain>
    </source>
</reference>
<reference evidence="14 15" key="2">
    <citation type="submission" date="2017-04" db="EMBL/GenBank/DDBJ databases">
        <title>CpG methylation of centromeres and impact of large insertions on vertebrate speciation.</title>
        <authorList>
            <person name="Ichikawa K."/>
            <person name="Yoshimura J."/>
            <person name="Morishita S."/>
        </authorList>
    </citation>
    <scope>NUCLEOTIDE SEQUENCE</scope>
    <source>
        <strain evidence="14 15">HNI</strain>
    </source>
</reference>
<evidence type="ECO:0000256" key="12">
    <source>
        <dbReference type="SAM" id="MobiDB-lite"/>
    </source>
</evidence>
<evidence type="ECO:0000256" key="11">
    <source>
        <dbReference type="PROSITE-ProRule" id="PRU00042"/>
    </source>
</evidence>
<name>A0A3P9M447_ORYLA</name>
<evidence type="ECO:0000256" key="3">
    <source>
        <dbReference type="ARBA" id="ARBA00022723"/>
    </source>
</evidence>
<keyword evidence="6" id="KW-0862">Zinc</keyword>
<dbReference type="FunFam" id="3.30.160.60:FF:000770">
    <property type="entry name" value="zinc finger protein 16"/>
    <property type="match status" value="1"/>
</dbReference>
<evidence type="ECO:0000256" key="1">
    <source>
        <dbReference type="ARBA" id="ARBA00004123"/>
    </source>
</evidence>
<keyword evidence="3" id="KW-0479">Metal-binding</keyword>
<dbReference type="PANTHER" id="PTHR16515:SF49">
    <property type="entry name" value="GASTRULA ZINC FINGER PROTEIN XLCGF49.1-LIKE-RELATED"/>
    <property type="match status" value="1"/>
</dbReference>
<evidence type="ECO:0000313" key="14">
    <source>
        <dbReference type="Ensembl" id="ENSORLP00020027837.1"/>
    </source>
</evidence>
<feature type="domain" description="C2H2-type" evidence="13">
    <location>
        <begin position="222"/>
        <end position="251"/>
    </location>
</feature>
<evidence type="ECO:0000256" key="5">
    <source>
        <dbReference type="ARBA" id="ARBA00022771"/>
    </source>
</evidence>
<reference evidence="14" key="3">
    <citation type="submission" date="2025-08" db="UniProtKB">
        <authorList>
            <consortium name="Ensembl"/>
        </authorList>
    </citation>
    <scope>IDENTIFICATION</scope>
    <source>
        <strain evidence="14">HNI</strain>
    </source>
</reference>
<dbReference type="InterPro" id="IPR050331">
    <property type="entry name" value="Zinc_finger"/>
</dbReference>
<feature type="domain" description="C2H2-type" evidence="13">
    <location>
        <begin position="194"/>
        <end position="221"/>
    </location>
</feature>
<dbReference type="PROSITE" id="PS50157">
    <property type="entry name" value="ZINC_FINGER_C2H2_2"/>
    <property type="match status" value="6"/>
</dbReference>
<reference key="1">
    <citation type="journal article" date="2007" name="Nature">
        <title>The medaka draft genome and insights into vertebrate genome evolution.</title>
        <authorList>
            <person name="Kasahara M."/>
            <person name="Naruse K."/>
            <person name="Sasaki S."/>
            <person name="Nakatani Y."/>
            <person name="Qu W."/>
            <person name="Ahsan B."/>
            <person name="Yamada T."/>
            <person name="Nagayasu Y."/>
            <person name="Doi K."/>
            <person name="Kasai Y."/>
            <person name="Jindo T."/>
            <person name="Kobayashi D."/>
            <person name="Shimada A."/>
            <person name="Toyoda A."/>
            <person name="Kuroki Y."/>
            <person name="Fujiyama A."/>
            <person name="Sasaki T."/>
            <person name="Shimizu A."/>
            <person name="Asakawa S."/>
            <person name="Shimizu N."/>
            <person name="Hashimoto S."/>
            <person name="Yang J."/>
            <person name="Lee Y."/>
            <person name="Matsushima K."/>
            <person name="Sugano S."/>
            <person name="Sakaizumi M."/>
            <person name="Narita T."/>
            <person name="Ohishi K."/>
            <person name="Haga S."/>
            <person name="Ohta F."/>
            <person name="Nomoto H."/>
            <person name="Nogata K."/>
            <person name="Morishita T."/>
            <person name="Endo T."/>
            <person name="Shin-I T."/>
            <person name="Takeda H."/>
            <person name="Morishita S."/>
            <person name="Kohara Y."/>
        </authorList>
    </citation>
    <scope>NUCLEOTIDE SEQUENCE [LARGE SCALE GENOMIC DNA]</scope>
    <source>
        <strain>Hd-rR</strain>
    </source>
</reference>
<dbReference type="PANTHER" id="PTHR16515">
    <property type="entry name" value="PR DOMAIN ZINC FINGER PROTEIN"/>
    <property type="match status" value="1"/>
</dbReference>
<organism evidence="14 15">
    <name type="scientific">Oryzias latipes</name>
    <name type="common">Japanese rice fish</name>
    <name type="synonym">Japanese killifish</name>
    <dbReference type="NCBI Taxonomy" id="8090"/>
    <lineage>
        <taxon>Eukaryota</taxon>
        <taxon>Metazoa</taxon>
        <taxon>Chordata</taxon>
        <taxon>Craniata</taxon>
        <taxon>Vertebrata</taxon>
        <taxon>Euteleostomi</taxon>
        <taxon>Actinopterygii</taxon>
        <taxon>Neopterygii</taxon>
        <taxon>Teleostei</taxon>
        <taxon>Neoteleostei</taxon>
        <taxon>Acanthomorphata</taxon>
        <taxon>Ovalentaria</taxon>
        <taxon>Atherinomorphae</taxon>
        <taxon>Beloniformes</taxon>
        <taxon>Adrianichthyidae</taxon>
        <taxon>Oryziinae</taxon>
        <taxon>Oryzias</taxon>
    </lineage>
</organism>
<dbReference type="Gene3D" id="3.30.160.60">
    <property type="entry name" value="Classic Zinc Finger"/>
    <property type="match status" value="5"/>
</dbReference>
<feature type="compositionally biased region" description="Basic and acidic residues" evidence="12">
    <location>
        <begin position="1"/>
        <end position="16"/>
    </location>
</feature>
<dbReference type="PROSITE" id="PS00028">
    <property type="entry name" value="ZINC_FINGER_C2H2_1"/>
    <property type="match status" value="3"/>
</dbReference>
<dbReference type="GO" id="GO:0003690">
    <property type="term" value="F:double-stranded DNA binding"/>
    <property type="evidence" value="ECO:0007669"/>
    <property type="project" value="UniProtKB-ARBA"/>
</dbReference>
<keyword evidence="4" id="KW-0677">Repeat</keyword>
<accession>A0A3P9M447</accession>
<keyword evidence="8" id="KW-0238">DNA-binding</keyword>